<evidence type="ECO:0000313" key="2">
    <source>
        <dbReference type="Proteomes" id="UP001271007"/>
    </source>
</evidence>
<comment type="caution">
    <text evidence="1">The sequence shown here is derived from an EMBL/GenBank/DDBJ whole genome shotgun (WGS) entry which is preliminary data.</text>
</comment>
<dbReference type="Proteomes" id="UP001271007">
    <property type="component" value="Unassembled WGS sequence"/>
</dbReference>
<dbReference type="AlphaFoldDB" id="A0AAJ0LV94"/>
<keyword evidence="2" id="KW-1185">Reference proteome</keyword>
<name>A0AAJ0LV94_9PEZI</name>
<sequence>MGIPNDITRPRSSTIAPGSIKKILNIMVTDTTNMTNEELAGHAKRLAAKTQELTDIAAEKTKNTDGSELSEHAQRLLAEAQELAGLTKGLAMVNTAVAMYEKEGRIADEGVTVALLKRIVDAQAAGESLEEKDIEKVAANVVPLPEVEHDAWFRKMKDDAEKRGSLNSS</sequence>
<reference evidence="1" key="1">
    <citation type="submission" date="2023-04" db="EMBL/GenBank/DDBJ databases">
        <title>Black Yeasts Isolated from many extreme environments.</title>
        <authorList>
            <person name="Coleine C."/>
            <person name="Stajich J.E."/>
            <person name="Selbmann L."/>
        </authorList>
    </citation>
    <scope>NUCLEOTIDE SEQUENCE</scope>
    <source>
        <strain evidence="1">CCFEE 5312</strain>
    </source>
</reference>
<evidence type="ECO:0000313" key="1">
    <source>
        <dbReference type="EMBL" id="KAK3056450.1"/>
    </source>
</evidence>
<accession>A0AAJ0LV94</accession>
<gene>
    <name evidence="1" type="ORF">LTR09_002957</name>
</gene>
<dbReference type="EMBL" id="JAWDJX010000006">
    <property type="protein sequence ID" value="KAK3056450.1"/>
    <property type="molecule type" value="Genomic_DNA"/>
</dbReference>
<proteinExistence type="predicted"/>
<protein>
    <submittedName>
        <fullName evidence="1">Uncharacterized protein</fullName>
    </submittedName>
</protein>
<organism evidence="1 2">
    <name type="scientific">Extremus antarcticus</name>
    <dbReference type="NCBI Taxonomy" id="702011"/>
    <lineage>
        <taxon>Eukaryota</taxon>
        <taxon>Fungi</taxon>
        <taxon>Dikarya</taxon>
        <taxon>Ascomycota</taxon>
        <taxon>Pezizomycotina</taxon>
        <taxon>Dothideomycetes</taxon>
        <taxon>Dothideomycetidae</taxon>
        <taxon>Mycosphaerellales</taxon>
        <taxon>Extremaceae</taxon>
        <taxon>Extremus</taxon>
    </lineage>
</organism>